<comment type="caution">
    <text evidence="2">The sequence shown here is derived from an EMBL/GenBank/DDBJ whole genome shotgun (WGS) entry which is preliminary data.</text>
</comment>
<gene>
    <name evidence="2" type="ORF">HJC23_011080</name>
</gene>
<evidence type="ECO:0000256" key="1">
    <source>
        <dbReference type="SAM" id="MobiDB-lite"/>
    </source>
</evidence>
<protein>
    <recommendedName>
        <fullName evidence="4">Fanconi Anaemia group E protein C-terminal domain-containing protein</fullName>
    </recommendedName>
</protein>
<dbReference type="PANTHER" id="PTHR32094">
    <property type="entry name" value="FANCONI ANEMIA GROUP E PROTEIN"/>
    <property type="match status" value="1"/>
</dbReference>
<dbReference type="EMBL" id="JABMIG020000337">
    <property type="protein sequence ID" value="KAL3780831.1"/>
    <property type="molecule type" value="Genomic_DNA"/>
</dbReference>
<name>A0ABD3P0J1_9STRA</name>
<dbReference type="InterPro" id="IPR039685">
    <property type="entry name" value="FANCE"/>
</dbReference>
<evidence type="ECO:0008006" key="4">
    <source>
        <dbReference type="Google" id="ProtNLM"/>
    </source>
</evidence>
<dbReference type="Proteomes" id="UP001516023">
    <property type="component" value="Unassembled WGS sequence"/>
</dbReference>
<accession>A0ABD3P0J1</accession>
<keyword evidence="3" id="KW-1185">Reference proteome</keyword>
<organism evidence="2 3">
    <name type="scientific">Cyclotella cryptica</name>
    <dbReference type="NCBI Taxonomy" id="29204"/>
    <lineage>
        <taxon>Eukaryota</taxon>
        <taxon>Sar</taxon>
        <taxon>Stramenopiles</taxon>
        <taxon>Ochrophyta</taxon>
        <taxon>Bacillariophyta</taxon>
        <taxon>Coscinodiscophyceae</taxon>
        <taxon>Thalassiosirophycidae</taxon>
        <taxon>Stephanodiscales</taxon>
        <taxon>Stephanodiscaceae</taxon>
        <taxon>Cyclotella</taxon>
    </lineage>
</organism>
<proteinExistence type="predicted"/>
<sequence>MPGLCPERRSRRAIVETSITNFRIAMPTDAVTPTKLPIKRLFRRRDVFCDTVFHGDVPNLSLHEFASLLSALADELDVNDILTKKKNTGFERTIIGSTDSNGQKRPRAAVCNNSHAILRFIERELDKRCSPSQQNDIRNEYLENEMNAYFGFYDACFLASEEIVCSAFSISLHSIIHNLQLQNPSRSIAYDVRNIPCSIPNASIDTAFRVIDLIVSISKRERAARIPFTKTKKSSDSTQVITNKRLRYQQLLQKDKRRKIESAREQETFLATTPSVIEEKYPDQWMWLECLRNKYNQEHASSADVQPTHTTQVSKHESCPDKQLTAESLFVIHRRKFETLDDVSLSSHESDIENADNGVGLRNDNSPKHLNHLRALTGDVCSDLASKGQDEKDESTFQTDTSPSLLSGGTNLLLDKLDSETRELRMSLIGMPPSDLSSAHVVSHVTDSVVDLLKRYGDLDGASGIERCGNVINGLSLIEHTESIPTSNAETSQDEFHLNDALVSSIVKVFLTDAMGALRAKSCLRSFVLPLMLEMNPQNATEHLSSNQGKPASRVMTSLLMSLARDRPLECVESILVPALVSEASESTFEPNRFQCELISRVLRGKDALSISAIAVLVEKMLPSSKSPSTAGMVWTENSMPLISACLNRQPPLSDVVVAKMVDQIELCLSPDAPQSMEKSMKFSTIFHLLLSKYGQQVKSLGKVESLKEVANRLKTFMSKTIKTILAKL</sequence>
<reference evidence="2 3" key="1">
    <citation type="journal article" date="2020" name="G3 (Bethesda)">
        <title>Improved Reference Genome for Cyclotella cryptica CCMP332, a Model for Cell Wall Morphogenesis, Salinity Adaptation, and Lipid Production in Diatoms (Bacillariophyta).</title>
        <authorList>
            <person name="Roberts W.R."/>
            <person name="Downey K.M."/>
            <person name="Ruck E.C."/>
            <person name="Traller J.C."/>
            <person name="Alverson A.J."/>
        </authorList>
    </citation>
    <scope>NUCLEOTIDE SEQUENCE [LARGE SCALE GENOMIC DNA]</scope>
    <source>
        <strain evidence="2 3">CCMP332</strain>
    </source>
</reference>
<evidence type="ECO:0000313" key="2">
    <source>
        <dbReference type="EMBL" id="KAL3780831.1"/>
    </source>
</evidence>
<feature type="region of interest" description="Disordered" evidence="1">
    <location>
        <begin position="384"/>
        <end position="404"/>
    </location>
</feature>
<dbReference type="Gene3D" id="1.25.40.480">
    <property type="match status" value="1"/>
</dbReference>
<dbReference type="AlphaFoldDB" id="A0ABD3P0J1"/>
<dbReference type="PANTHER" id="PTHR32094:SF5">
    <property type="entry name" value="FANCONI ANEMIA GROUP E PROTEIN"/>
    <property type="match status" value="1"/>
</dbReference>
<evidence type="ECO:0000313" key="3">
    <source>
        <dbReference type="Proteomes" id="UP001516023"/>
    </source>
</evidence>